<evidence type="ECO:0000313" key="2">
    <source>
        <dbReference type="EMBL" id="ARD21827.1"/>
    </source>
</evidence>
<evidence type="ECO:0000313" key="3">
    <source>
        <dbReference type="Proteomes" id="UP000191820"/>
    </source>
</evidence>
<feature type="transmembrane region" description="Helical" evidence="1">
    <location>
        <begin position="243"/>
        <end position="267"/>
    </location>
</feature>
<protein>
    <submittedName>
        <fullName evidence="2">Sulfate transporter</fullName>
    </submittedName>
</protein>
<organism evidence="2 3">
    <name type="scientific">Shewanella japonica</name>
    <dbReference type="NCBI Taxonomy" id="93973"/>
    <lineage>
        <taxon>Bacteria</taxon>
        <taxon>Pseudomonadati</taxon>
        <taxon>Pseudomonadota</taxon>
        <taxon>Gammaproteobacteria</taxon>
        <taxon>Alteromonadales</taxon>
        <taxon>Shewanellaceae</taxon>
        <taxon>Shewanella</taxon>
    </lineage>
</organism>
<gene>
    <name evidence="2" type="ORF">SJ2017_1508</name>
</gene>
<feature type="transmembrane region" description="Helical" evidence="1">
    <location>
        <begin position="128"/>
        <end position="148"/>
    </location>
</feature>
<dbReference type="PANTHER" id="PTHR31970">
    <property type="match status" value="1"/>
</dbReference>
<dbReference type="InterPro" id="IPR031563">
    <property type="entry name" value="MOT1/MOT2"/>
</dbReference>
<feature type="transmembrane region" description="Helical" evidence="1">
    <location>
        <begin position="344"/>
        <end position="366"/>
    </location>
</feature>
<proteinExistence type="predicted"/>
<feature type="transmembrane region" description="Helical" evidence="1">
    <location>
        <begin position="168"/>
        <end position="191"/>
    </location>
</feature>
<dbReference type="EMBL" id="CP020472">
    <property type="protein sequence ID" value="ARD21827.1"/>
    <property type="molecule type" value="Genomic_DNA"/>
</dbReference>
<keyword evidence="1" id="KW-1133">Transmembrane helix</keyword>
<reference evidence="2 3" key="1">
    <citation type="submission" date="2017-03" db="EMBL/GenBank/DDBJ databases">
        <title>Genome sequencing of Shewanella japonica KCTC 22435.</title>
        <authorList>
            <person name="Kim K.M."/>
        </authorList>
    </citation>
    <scope>NUCLEOTIDE SEQUENCE [LARGE SCALE GENOMIC DNA]</scope>
    <source>
        <strain evidence="2 3">KCTC 22435</strain>
    </source>
</reference>
<dbReference type="Proteomes" id="UP000191820">
    <property type="component" value="Chromosome"/>
</dbReference>
<feature type="transmembrane region" description="Helical" evidence="1">
    <location>
        <begin position="320"/>
        <end position="338"/>
    </location>
</feature>
<keyword evidence="3" id="KW-1185">Reference proteome</keyword>
<evidence type="ECO:0000256" key="1">
    <source>
        <dbReference type="SAM" id="Phobius"/>
    </source>
</evidence>
<dbReference type="Pfam" id="PF16983">
    <property type="entry name" value="MFS_MOT1"/>
    <property type="match status" value="2"/>
</dbReference>
<feature type="transmembrane region" description="Helical" evidence="1">
    <location>
        <begin position="81"/>
        <end position="98"/>
    </location>
</feature>
<sequence length="417" mass="45459">MFLAKRLTSQHYFELVHIIFVGIQIAIFQYPIPTARYMRCKTNRFNNFNKISGEFSGAFADLGTFLPLVLGLIALNQFSPQGIFLGFGCFAIFTAFYYRRPIPIQPMKVISALVIAEGLTPGMLQASAMLMGGILLILAYSGIIQWMAKQLSPAISIGIQLAIGIQLMWMGGFMMSETWGVGLLAFGILFLSRFMPMQYLVMPLVIFLGILWQLFSQSSPNFDFTQTTGWQFSWPESNEWSSAALLLVLPQLALTLTNAVIAISAMAKDKFPEDSDKFTPQAFAKTSGWSNLLMAPFGGAAMCHGAGGLAVQHHFGARTWLAPAIFGGTCLFIAIFWGQGIATVLSLIPLAVLGSLLAIAGTQLAWSKRFIDGKPFCIFVIFSTALACLAINTAVGLAVGVVLELGRNQWLQLSASK</sequence>
<feature type="transmembrane region" description="Helical" evidence="1">
    <location>
        <begin position="12"/>
        <end position="32"/>
    </location>
</feature>
<keyword evidence="1" id="KW-0812">Transmembrane</keyword>
<feature type="transmembrane region" description="Helical" evidence="1">
    <location>
        <begin position="378"/>
        <end position="403"/>
    </location>
</feature>
<name>A0ABM6JHY4_9GAMM</name>
<dbReference type="PANTHER" id="PTHR31970:SF9">
    <property type="entry name" value="MOLYBDATE TRANSPORTER 2"/>
    <property type="match status" value="1"/>
</dbReference>
<feature type="transmembrane region" description="Helical" evidence="1">
    <location>
        <begin position="53"/>
        <end position="75"/>
    </location>
</feature>
<feature type="transmembrane region" description="Helical" evidence="1">
    <location>
        <begin position="198"/>
        <end position="215"/>
    </location>
</feature>
<accession>A0ABM6JHY4</accession>
<keyword evidence="1" id="KW-0472">Membrane</keyword>